<evidence type="ECO:0000313" key="3">
    <source>
        <dbReference type="Proteomes" id="UP000663193"/>
    </source>
</evidence>
<proteinExistence type="predicted"/>
<dbReference type="OrthoDB" id="2157530at2759"/>
<dbReference type="Pfam" id="PF06985">
    <property type="entry name" value="HET"/>
    <property type="match status" value="1"/>
</dbReference>
<organism evidence="2 3">
    <name type="scientific">Phaeosphaeria nodorum (strain SN15 / ATCC MYA-4574 / FGSC 10173)</name>
    <name type="common">Glume blotch fungus</name>
    <name type="synonym">Parastagonospora nodorum</name>
    <dbReference type="NCBI Taxonomy" id="321614"/>
    <lineage>
        <taxon>Eukaryota</taxon>
        <taxon>Fungi</taxon>
        <taxon>Dikarya</taxon>
        <taxon>Ascomycota</taxon>
        <taxon>Pezizomycotina</taxon>
        <taxon>Dothideomycetes</taxon>
        <taxon>Pleosporomycetidae</taxon>
        <taxon>Pleosporales</taxon>
        <taxon>Pleosporineae</taxon>
        <taxon>Phaeosphaeriaceae</taxon>
        <taxon>Parastagonospora</taxon>
    </lineage>
</organism>
<evidence type="ECO:0000259" key="1">
    <source>
        <dbReference type="Pfam" id="PF06985"/>
    </source>
</evidence>
<dbReference type="EMBL" id="CP069035">
    <property type="protein sequence ID" value="QRD01993.1"/>
    <property type="molecule type" value="Genomic_DNA"/>
</dbReference>
<evidence type="ECO:0000313" key="2">
    <source>
        <dbReference type="EMBL" id="QRD01993.1"/>
    </source>
</evidence>
<sequence>MRMARIYDKAAGVYIWLGEEDATSKLAIELVNKIYDGTQNGDPDKTSFSWTGSWWKDYSFTALSLLMERSWFRRGWVLQEAAFSVNSIIQCGDRQLQLKHFTEVTNLIRSKFNSEPQAPGLLSTKTRIGTLMNFVDSPAVRLLDLIQRSFEKTADGSILHHLMSLEMLVHLATFSETSNEQDTMYTLLNLANDQRSMSRYGQGSVIVPDYSKSTISVYTDFVRYCYIQNDSLDILCRPWAPSSLFRAQKSSGDYQELTYLPSWIASREKLPYGDPSWRSKHRLHGNPLVGSPLKPTYNADGGSKPQASQGSDVHRSCILSVKGFAVGRIKQRSSRMADAIITQECLSILGDPRKNSGAEYTQEICTWWRTLCADRNGNGDPAPDSWVSAMENLLVMLNSETASGIDIEELLDNDIPELVRTYLLVVRDIVWNRRTFRSDINLCGKQFVGLVPPNARIGDQICILYGCSVPVVLRKLESPDQTLQWQLVGDAYVHGIMDGEFLRGLTGDERIEKEQTFAIR</sequence>
<gene>
    <name evidence="2" type="ORF">JI435_049700</name>
</gene>
<accession>A0A7U2FBG4</accession>
<feature type="domain" description="Heterokaryon incompatibility" evidence="1">
    <location>
        <begin position="2"/>
        <end position="80"/>
    </location>
</feature>
<dbReference type="PANTHER" id="PTHR24148:SF64">
    <property type="entry name" value="HETEROKARYON INCOMPATIBILITY DOMAIN-CONTAINING PROTEIN"/>
    <property type="match status" value="1"/>
</dbReference>
<dbReference type="Proteomes" id="UP000663193">
    <property type="component" value="Chromosome 13"/>
</dbReference>
<keyword evidence="3" id="KW-1185">Reference proteome</keyword>
<dbReference type="InterPro" id="IPR010730">
    <property type="entry name" value="HET"/>
</dbReference>
<protein>
    <recommendedName>
        <fullName evidence="1">Heterokaryon incompatibility domain-containing protein</fullName>
    </recommendedName>
</protein>
<dbReference type="Pfam" id="PF26639">
    <property type="entry name" value="Het-6_barrel"/>
    <property type="match status" value="1"/>
</dbReference>
<name>A0A7U2FBG4_PHANO</name>
<dbReference type="PANTHER" id="PTHR24148">
    <property type="entry name" value="ANKYRIN REPEAT DOMAIN-CONTAINING PROTEIN 39 HOMOLOG-RELATED"/>
    <property type="match status" value="1"/>
</dbReference>
<dbReference type="AlphaFoldDB" id="A0A7U2FBG4"/>
<dbReference type="VEuPathDB" id="FungiDB:JI435_049700"/>
<reference evidence="3" key="1">
    <citation type="journal article" date="2021" name="BMC Genomics">
        <title>Chromosome-level genome assembly and manually-curated proteome of model necrotroph Parastagonospora nodorum Sn15 reveals a genome-wide trove of candidate effector homologs, and redundancy of virulence-related functions within an accessory chromosome.</title>
        <authorList>
            <person name="Bertazzoni S."/>
            <person name="Jones D.A.B."/>
            <person name="Phan H.T."/>
            <person name="Tan K.-C."/>
            <person name="Hane J.K."/>
        </authorList>
    </citation>
    <scope>NUCLEOTIDE SEQUENCE [LARGE SCALE GENOMIC DNA]</scope>
    <source>
        <strain evidence="3">SN15 / ATCC MYA-4574 / FGSC 10173)</strain>
    </source>
</reference>
<dbReference type="InterPro" id="IPR052895">
    <property type="entry name" value="HetReg/Transcr_Mod"/>
</dbReference>